<dbReference type="InterPro" id="IPR037197">
    <property type="entry name" value="WWE_dom_sf"/>
</dbReference>
<dbReference type="CDD" id="cd01439">
    <property type="entry name" value="TCCD_inducible_PARP_like"/>
    <property type="match status" value="1"/>
</dbReference>
<dbReference type="InterPro" id="IPR051712">
    <property type="entry name" value="ARTD-AVP"/>
</dbReference>
<feature type="domain" description="PARP catalytic" evidence="7">
    <location>
        <begin position="289"/>
        <end position="496"/>
    </location>
</feature>
<keyword evidence="4" id="KW-0862">Zinc</keyword>
<evidence type="ECO:0000259" key="7">
    <source>
        <dbReference type="PROSITE" id="PS51059"/>
    </source>
</evidence>
<dbReference type="Pfam" id="PF02825">
    <property type="entry name" value="WWE"/>
    <property type="match status" value="1"/>
</dbReference>
<keyword evidence="9" id="KW-1185">Reference proteome</keyword>
<organism evidence="8 9">
    <name type="scientific">Chelydra serpentina</name>
    <name type="common">Snapping turtle</name>
    <name type="synonym">Testudo serpentina</name>
    <dbReference type="NCBI Taxonomy" id="8475"/>
    <lineage>
        <taxon>Eukaryota</taxon>
        <taxon>Metazoa</taxon>
        <taxon>Chordata</taxon>
        <taxon>Craniata</taxon>
        <taxon>Vertebrata</taxon>
        <taxon>Euteleostomi</taxon>
        <taxon>Archelosauria</taxon>
        <taxon>Testudinata</taxon>
        <taxon>Testudines</taxon>
        <taxon>Cryptodira</taxon>
        <taxon>Durocryptodira</taxon>
        <taxon>Americhelydia</taxon>
        <taxon>Chelydroidea</taxon>
        <taxon>Chelydridae</taxon>
        <taxon>Chelydra</taxon>
    </lineage>
</organism>
<keyword evidence="2" id="KW-0539">Nucleus</keyword>
<feature type="domain" description="C3H1-type" evidence="5">
    <location>
        <begin position="78"/>
        <end position="100"/>
    </location>
</feature>
<evidence type="ECO:0000259" key="5">
    <source>
        <dbReference type="PROSITE" id="PS50103"/>
    </source>
</evidence>
<keyword evidence="4" id="KW-0479">Metal-binding</keyword>
<dbReference type="GO" id="GO:0005634">
    <property type="term" value="C:nucleus"/>
    <property type="evidence" value="ECO:0007669"/>
    <property type="project" value="UniProtKB-SubCell"/>
</dbReference>
<name>A0A8T1SAJ2_CHESE</name>
<reference evidence="8 9" key="1">
    <citation type="journal article" date="2020" name="G3 (Bethesda)">
        <title>Draft Genome of the Common Snapping Turtle, Chelydra serpentina, a Model for Phenotypic Plasticity in Reptiles.</title>
        <authorList>
            <person name="Das D."/>
            <person name="Singh S.K."/>
            <person name="Bierstedt J."/>
            <person name="Erickson A."/>
            <person name="Galli G.L.J."/>
            <person name="Crossley D.A. 2nd"/>
            <person name="Rhen T."/>
        </authorList>
    </citation>
    <scope>NUCLEOTIDE SEQUENCE [LARGE SCALE GENOMIC DNA]</scope>
    <source>
        <strain evidence="8">KW</strain>
    </source>
</reference>
<evidence type="ECO:0000313" key="8">
    <source>
        <dbReference type="EMBL" id="KAG6925871.1"/>
    </source>
</evidence>
<dbReference type="SUPFAM" id="SSF56399">
    <property type="entry name" value="ADP-ribosylation"/>
    <property type="match status" value="1"/>
</dbReference>
<comment type="similarity">
    <text evidence="3">Belongs to the ARTD/PARP family.</text>
</comment>
<feature type="zinc finger region" description="C3H1-type" evidence="4">
    <location>
        <begin position="78"/>
        <end position="100"/>
    </location>
</feature>
<accession>A0A8T1SAJ2</accession>
<dbReference type="InterPro" id="IPR012317">
    <property type="entry name" value="Poly(ADP-ribose)pol_cat_dom"/>
</dbReference>
<dbReference type="SUPFAM" id="SSF117839">
    <property type="entry name" value="WWE domain"/>
    <property type="match status" value="1"/>
</dbReference>
<evidence type="ECO:0000259" key="6">
    <source>
        <dbReference type="PROSITE" id="PS50918"/>
    </source>
</evidence>
<feature type="domain" description="WWE" evidence="6">
    <location>
        <begin position="171"/>
        <end position="249"/>
    </location>
</feature>
<dbReference type="PROSITE" id="PS50103">
    <property type="entry name" value="ZF_C3H1"/>
    <property type="match status" value="1"/>
</dbReference>
<protein>
    <submittedName>
        <fullName evidence="8">TCDD inducible poly(ADP-ribose) polymerase</fullName>
    </submittedName>
</protein>
<dbReference type="GO" id="GO:0003950">
    <property type="term" value="F:NAD+ poly-ADP-ribosyltransferase activity"/>
    <property type="evidence" value="ECO:0007669"/>
    <property type="project" value="InterPro"/>
</dbReference>
<dbReference type="PROSITE" id="PS51059">
    <property type="entry name" value="PARP_CATALYTIC"/>
    <property type="match status" value="1"/>
</dbReference>
<dbReference type="GO" id="GO:1990404">
    <property type="term" value="F:NAD+-protein mono-ADP-ribosyltransferase activity"/>
    <property type="evidence" value="ECO:0007669"/>
    <property type="project" value="TreeGrafter"/>
</dbReference>
<sequence length="496" mass="56679">QSRTRQKLSQGRFCVVRQMQILVGLIKMAEKPKRPHLGLAQYPLLLTLEPEGQGLGGQVLELAGPEEVHVHQKDGILICDNFLLGQCLEGERCPCHHTPNPFHWQMRRQADGVWLSVGTSAQQHLENLYCSTSHHSPVELVDKAGSSWTLNLNSMDLTPSQLYDRVRRLSNSSDPSCNPYFPVEWQAYWEEWGEWLVYEEPVRWELLAAFEKGMWNHAFELRGRLYNVDLKKLTQRNVRTGFTRRILHRPIFRPPWRLAPRLRTGPGATLSSPGAVPGEDPQDTYWGPYPASWVPKAPVGTRYTLAEVAPAERAYETTCTLFHKTLAEDKALVLAVYRVRNDYLWQKYCGQKKFMARSRPRAARRCLERHLFHGTVASKVQPICEMNFDPRVSGENGEAYGQGSYFAADAAYSHTYAKLGEARLCHMFLVKVLVGRSVRGSPKFRRPPLAHDGRLYDSCTDSAKKPQIFVIFDSCQCYPYFLIRYKLLSKPVAVDS</sequence>
<dbReference type="Proteomes" id="UP000765507">
    <property type="component" value="Unassembled WGS sequence"/>
</dbReference>
<comment type="caution">
    <text evidence="8">The sequence shown here is derived from an EMBL/GenBank/DDBJ whole genome shotgun (WGS) entry which is preliminary data.</text>
</comment>
<dbReference type="PROSITE" id="PS50918">
    <property type="entry name" value="WWE"/>
    <property type="match status" value="1"/>
</dbReference>
<evidence type="ECO:0000256" key="4">
    <source>
        <dbReference type="PROSITE-ProRule" id="PRU00723"/>
    </source>
</evidence>
<dbReference type="EMBL" id="JAHGAV010000359">
    <property type="protein sequence ID" value="KAG6925871.1"/>
    <property type="molecule type" value="Genomic_DNA"/>
</dbReference>
<dbReference type="OrthoDB" id="6133115at2759"/>
<evidence type="ECO:0000313" key="9">
    <source>
        <dbReference type="Proteomes" id="UP000765507"/>
    </source>
</evidence>
<evidence type="ECO:0000256" key="2">
    <source>
        <dbReference type="ARBA" id="ARBA00023242"/>
    </source>
</evidence>
<dbReference type="Gene3D" id="3.30.720.50">
    <property type="match status" value="1"/>
</dbReference>
<dbReference type="AlphaFoldDB" id="A0A8T1SAJ2"/>
<gene>
    <name evidence="8" type="ORF">G0U57_013144</name>
</gene>
<evidence type="ECO:0000256" key="1">
    <source>
        <dbReference type="ARBA" id="ARBA00004123"/>
    </source>
</evidence>
<dbReference type="InterPro" id="IPR000571">
    <property type="entry name" value="Znf_CCCH"/>
</dbReference>
<dbReference type="PANTHER" id="PTHR45740">
    <property type="entry name" value="POLY [ADP-RIBOSE] POLYMERASE"/>
    <property type="match status" value="1"/>
</dbReference>
<feature type="non-terminal residue" evidence="8">
    <location>
        <position position="496"/>
    </location>
</feature>
<keyword evidence="4" id="KW-0863">Zinc-finger</keyword>
<dbReference type="GO" id="GO:0008270">
    <property type="term" value="F:zinc ion binding"/>
    <property type="evidence" value="ECO:0007669"/>
    <property type="project" value="UniProtKB-KW"/>
</dbReference>
<dbReference type="InterPro" id="IPR004170">
    <property type="entry name" value="WWE_dom"/>
</dbReference>
<proteinExistence type="inferred from homology"/>
<evidence type="ECO:0000256" key="3">
    <source>
        <dbReference type="ARBA" id="ARBA00024347"/>
    </source>
</evidence>
<dbReference type="Pfam" id="PF00644">
    <property type="entry name" value="PARP"/>
    <property type="match status" value="1"/>
</dbReference>
<dbReference type="Gene3D" id="3.90.228.10">
    <property type="match status" value="1"/>
</dbReference>
<dbReference type="PANTHER" id="PTHR45740:SF6">
    <property type="entry name" value="PROTEIN MONO-ADP-RIBOSYLTRANSFERASE PARP12"/>
    <property type="match status" value="1"/>
</dbReference>
<comment type="subcellular location">
    <subcellularLocation>
        <location evidence="1">Nucleus</location>
    </subcellularLocation>
</comment>